<evidence type="ECO:0000313" key="3">
    <source>
        <dbReference type="Proteomes" id="UP001596989"/>
    </source>
</evidence>
<evidence type="ECO:0000313" key="2">
    <source>
        <dbReference type="EMBL" id="MFD0962263.1"/>
    </source>
</evidence>
<keyword evidence="3" id="KW-1185">Reference proteome</keyword>
<organism evidence="2 3">
    <name type="scientific">Paenibacillus chungangensis</name>
    <dbReference type="NCBI Taxonomy" id="696535"/>
    <lineage>
        <taxon>Bacteria</taxon>
        <taxon>Bacillati</taxon>
        <taxon>Bacillota</taxon>
        <taxon>Bacilli</taxon>
        <taxon>Bacillales</taxon>
        <taxon>Paenibacillaceae</taxon>
        <taxon>Paenibacillus</taxon>
    </lineage>
</organism>
<keyword evidence="1" id="KW-0812">Transmembrane</keyword>
<protein>
    <submittedName>
        <fullName evidence="2">YtpI family protein</fullName>
    </submittedName>
</protein>
<comment type="caution">
    <text evidence="2">The sequence shown here is derived from an EMBL/GenBank/DDBJ whole genome shotgun (WGS) entry which is preliminary data.</text>
</comment>
<gene>
    <name evidence="2" type="ORF">ACFQ2I_23255</name>
</gene>
<dbReference type="Proteomes" id="UP001596989">
    <property type="component" value="Unassembled WGS sequence"/>
</dbReference>
<feature type="transmembrane region" description="Helical" evidence="1">
    <location>
        <begin position="67"/>
        <end position="87"/>
    </location>
</feature>
<evidence type="ECO:0000256" key="1">
    <source>
        <dbReference type="SAM" id="Phobius"/>
    </source>
</evidence>
<name>A0ABW3HXI2_9BACL</name>
<accession>A0ABW3HXI2</accession>
<feature type="transmembrane region" description="Helical" evidence="1">
    <location>
        <begin position="45"/>
        <end position="61"/>
    </location>
</feature>
<feature type="transmembrane region" description="Helical" evidence="1">
    <location>
        <begin position="6"/>
        <end position="25"/>
    </location>
</feature>
<dbReference type="Pfam" id="PF14007">
    <property type="entry name" value="YtpI"/>
    <property type="match status" value="1"/>
</dbReference>
<proteinExistence type="predicted"/>
<dbReference type="InterPro" id="IPR025618">
    <property type="entry name" value="YtpI"/>
</dbReference>
<dbReference type="RefSeq" id="WP_377568732.1">
    <property type="nucleotide sequence ID" value="NZ_JBHTJZ010000073.1"/>
</dbReference>
<keyword evidence="1" id="KW-1133">Transmembrane helix</keyword>
<keyword evidence="1" id="KW-0472">Membrane</keyword>
<sequence>MNELIQWVLAPCILISLMGSVWFSIKSRRTTDVKWKGICSARMNMSMGAMLIFIAAVQLLLSNESTLRIVIGAIFLIIGVFNLFAGIRNQGYYQRLKEQQRQ</sequence>
<dbReference type="EMBL" id="JBHTJZ010000073">
    <property type="protein sequence ID" value="MFD0962263.1"/>
    <property type="molecule type" value="Genomic_DNA"/>
</dbReference>
<reference evidence="3" key="1">
    <citation type="journal article" date="2019" name="Int. J. Syst. Evol. Microbiol.">
        <title>The Global Catalogue of Microorganisms (GCM) 10K type strain sequencing project: providing services to taxonomists for standard genome sequencing and annotation.</title>
        <authorList>
            <consortium name="The Broad Institute Genomics Platform"/>
            <consortium name="The Broad Institute Genome Sequencing Center for Infectious Disease"/>
            <person name="Wu L."/>
            <person name="Ma J."/>
        </authorList>
    </citation>
    <scope>NUCLEOTIDE SEQUENCE [LARGE SCALE GENOMIC DNA]</scope>
    <source>
        <strain evidence="3">CCUG 59129</strain>
    </source>
</reference>